<evidence type="ECO:0000313" key="3">
    <source>
        <dbReference type="Proteomes" id="UP000427906"/>
    </source>
</evidence>
<dbReference type="PROSITE" id="PS50206">
    <property type="entry name" value="RHODANESE_3"/>
    <property type="match status" value="1"/>
</dbReference>
<evidence type="ECO:0000259" key="1">
    <source>
        <dbReference type="PROSITE" id="PS50206"/>
    </source>
</evidence>
<dbReference type="Proteomes" id="UP000427906">
    <property type="component" value="Chromosome"/>
</dbReference>
<name>A0A5K7YKJ7_9BACT</name>
<dbReference type="AlphaFoldDB" id="A0A5K7YKJ7"/>
<sequence length="73" mass="8241">MNWRQFLTPVSSIDTNQAKSYLADKNVDDVTILDVRQPKEYEAGHIPGAVLAPLPELTDCLDRIDRTKPVVVY</sequence>
<dbReference type="EMBL" id="AP021874">
    <property type="protein sequence ID" value="BBO69053.1"/>
    <property type="molecule type" value="Genomic_DNA"/>
</dbReference>
<dbReference type="CDD" id="cd00158">
    <property type="entry name" value="RHOD"/>
    <property type="match status" value="1"/>
</dbReference>
<dbReference type="InterPro" id="IPR050229">
    <property type="entry name" value="GlpE_sulfurtransferase"/>
</dbReference>
<dbReference type="Pfam" id="PF00581">
    <property type="entry name" value="Rhodanese"/>
    <property type="match status" value="1"/>
</dbReference>
<organism evidence="2 3">
    <name type="scientific">Desulfosarcina alkanivorans</name>
    <dbReference type="NCBI Taxonomy" id="571177"/>
    <lineage>
        <taxon>Bacteria</taxon>
        <taxon>Pseudomonadati</taxon>
        <taxon>Thermodesulfobacteriota</taxon>
        <taxon>Desulfobacteria</taxon>
        <taxon>Desulfobacterales</taxon>
        <taxon>Desulfosarcinaceae</taxon>
        <taxon>Desulfosarcina</taxon>
    </lineage>
</organism>
<feature type="domain" description="Rhodanese" evidence="1">
    <location>
        <begin position="26"/>
        <end position="73"/>
    </location>
</feature>
<dbReference type="InterPro" id="IPR001763">
    <property type="entry name" value="Rhodanese-like_dom"/>
</dbReference>
<protein>
    <recommendedName>
        <fullName evidence="1">Rhodanese domain-containing protein</fullName>
    </recommendedName>
</protein>
<dbReference type="PANTHER" id="PTHR43031">
    <property type="entry name" value="FAD-DEPENDENT OXIDOREDUCTASE"/>
    <property type="match status" value="1"/>
</dbReference>
<proteinExistence type="predicted"/>
<dbReference type="KEGG" id="dalk:DSCA_29830"/>
<accession>A0A5K7YKJ7</accession>
<evidence type="ECO:0000313" key="2">
    <source>
        <dbReference type="EMBL" id="BBO69053.1"/>
    </source>
</evidence>
<dbReference type="PANTHER" id="PTHR43031:SF1">
    <property type="entry name" value="PYRIDINE NUCLEOTIDE-DISULPHIDE OXIDOREDUCTASE"/>
    <property type="match status" value="1"/>
</dbReference>
<dbReference type="Gene3D" id="3.40.250.10">
    <property type="entry name" value="Rhodanese-like domain"/>
    <property type="match status" value="1"/>
</dbReference>
<reference evidence="2 3" key="1">
    <citation type="submission" date="2019-11" db="EMBL/GenBank/DDBJ databases">
        <title>Comparative genomics of hydrocarbon-degrading Desulfosarcina strains.</title>
        <authorList>
            <person name="Watanabe M."/>
            <person name="Kojima H."/>
            <person name="Fukui M."/>
        </authorList>
    </citation>
    <scope>NUCLEOTIDE SEQUENCE [LARGE SCALE GENOMIC DNA]</scope>
    <source>
        <strain evidence="2 3">PL12</strain>
    </source>
</reference>
<gene>
    <name evidence="2" type="ORF">DSCA_29830</name>
</gene>
<dbReference type="SUPFAM" id="SSF52821">
    <property type="entry name" value="Rhodanese/Cell cycle control phosphatase"/>
    <property type="match status" value="1"/>
</dbReference>
<keyword evidence="3" id="KW-1185">Reference proteome</keyword>
<dbReference type="InterPro" id="IPR036873">
    <property type="entry name" value="Rhodanese-like_dom_sf"/>
</dbReference>